<evidence type="ECO:0000256" key="5">
    <source>
        <dbReference type="SAM" id="MobiDB-lite"/>
    </source>
</evidence>
<evidence type="ECO:0000313" key="7">
    <source>
        <dbReference type="EMBL" id="GAU97573.1"/>
    </source>
</evidence>
<evidence type="ECO:0000256" key="1">
    <source>
        <dbReference type="ARBA" id="ARBA00022723"/>
    </source>
</evidence>
<dbReference type="GO" id="GO:0006511">
    <property type="term" value="P:ubiquitin-dependent protein catabolic process"/>
    <property type="evidence" value="ECO:0007669"/>
    <property type="project" value="TreeGrafter"/>
</dbReference>
<feature type="compositionally biased region" description="Pro residues" evidence="5">
    <location>
        <begin position="577"/>
        <end position="586"/>
    </location>
</feature>
<evidence type="ECO:0000256" key="2">
    <source>
        <dbReference type="ARBA" id="ARBA00022771"/>
    </source>
</evidence>
<feature type="region of interest" description="Disordered" evidence="5">
    <location>
        <begin position="201"/>
        <end position="286"/>
    </location>
</feature>
<dbReference type="InterPro" id="IPR051834">
    <property type="entry name" value="RING_finger_E3_ligase"/>
</dbReference>
<feature type="compositionally biased region" description="Low complexity" evidence="5">
    <location>
        <begin position="47"/>
        <end position="60"/>
    </location>
</feature>
<dbReference type="SUPFAM" id="SSF57850">
    <property type="entry name" value="RING/U-box"/>
    <property type="match status" value="1"/>
</dbReference>
<feature type="region of interest" description="Disordered" evidence="5">
    <location>
        <begin position="664"/>
        <end position="732"/>
    </location>
</feature>
<dbReference type="InterPro" id="IPR013083">
    <property type="entry name" value="Znf_RING/FYVE/PHD"/>
</dbReference>
<evidence type="ECO:0000256" key="4">
    <source>
        <dbReference type="PROSITE-ProRule" id="PRU00175"/>
    </source>
</evidence>
<dbReference type="PANTHER" id="PTHR45931">
    <property type="entry name" value="SI:CH211-59O9.10"/>
    <property type="match status" value="1"/>
</dbReference>
<dbReference type="Pfam" id="PF13639">
    <property type="entry name" value="zf-RING_2"/>
    <property type="match status" value="1"/>
</dbReference>
<dbReference type="Proteomes" id="UP000186922">
    <property type="component" value="Unassembled WGS sequence"/>
</dbReference>
<evidence type="ECO:0000259" key="6">
    <source>
        <dbReference type="PROSITE" id="PS50089"/>
    </source>
</evidence>
<feature type="compositionally biased region" description="Low complexity" evidence="5">
    <location>
        <begin position="250"/>
        <end position="286"/>
    </location>
</feature>
<proteinExistence type="predicted"/>
<dbReference type="GO" id="GO:0008270">
    <property type="term" value="F:zinc ion binding"/>
    <property type="evidence" value="ECO:0007669"/>
    <property type="project" value="UniProtKB-KW"/>
</dbReference>
<feature type="compositionally biased region" description="Polar residues" evidence="5">
    <location>
        <begin position="220"/>
        <end position="229"/>
    </location>
</feature>
<feature type="compositionally biased region" description="Low complexity" evidence="5">
    <location>
        <begin position="69"/>
        <end position="79"/>
    </location>
</feature>
<protein>
    <recommendedName>
        <fullName evidence="6">RING-type domain-containing protein</fullName>
    </recommendedName>
</protein>
<dbReference type="GO" id="GO:0061630">
    <property type="term" value="F:ubiquitin protein ligase activity"/>
    <property type="evidence" value="ECO:0007669"/>
    <property type="project" value="TreeGrafter"/>
</dbReference>
<keyword evidence="1" id="KW-0479">Metal-binding</keyword>
<dbReference type="SMART" id="SM00184">
    <property type="entry name" value="RING"/>
    <property type="match status" value="1"/>
</dbReference>
<feature type="compositionally biased region" description="Low complexity" evidence="5">
    <location>
        <begin position="205"/>
        <end position="214"/>
    </location>
</feature>
<organism evidence="7 8">
    <name type="scientific">Ramazzottius varieornatus</name>
    <name type="common">Water bear</name>
    <name type="synonym">Tardigrade</name>
    <dbReference type="NCBI Taxonomy" id="947166"/>
    <lineage>
        <taxon>Eukaryota</taxon>
        <taxon>Metazoa</taxon>
        <taxon>Ecdysozoa</taxon>
        <taxon>Tardigrada</taxon>
        <taxon>Eutardigrada</taxon>
        <taxon>Parachela</taxon>
        <taxon>Hypsibioidea</taxon>
        <taxon>Ramazzottiidae</taxon>
        <taxon>Ramazzottius</taxon>
    </lineage>
</organism>
<feature type="compositionally biased region" description="Low complexity" evidence="5">
    <location>
        <begin position="665"/>
        <end position="696"/>
    </location>
</feature>
<gene>
    <name evidence="7" type="primary">RvY_08847</name>
    <name evidence="7" type="synonym">RvY_08847.1</name>
    <name evidence="7" type="ORF">RvY_08847-1</name>
</gene>
<reference evidence="7 8" key="1">
    <citation type="journal article" date="2016" name="Nat. Commun.">
        <title>Extremotolerant tardigrade genome and improved radiotolerance of human cultured cells by tardigrade-unique protein.</title>
        <authorList>
            <person name="Hashimoto T."/>
            <person name="Horikawa D.D."/>
            <person name="Saito Y."/>
            <person name="Kuwahara H."/>
            <person name="Kozuka-Hata H."/>
            <person name="Shin-I T."/>
            <person name="Minakuchi Y."/>
            <person name="Ohishi K."/>
            <person name="Motoyama A."/>
            <person name="Aizu T."/>
            <person name="Enomoto A."/>
            <person name="Kondo K."/>
            <person name="Tanaka S."/>
            <person name="Hara Y."/>
            <person name="Koshikawa S."/>
            <person name="Sagara H."/>
            <person name="Miura T."/>
            <person name="Yokobori S."/>
            <person name="Miyagawa K."/>
            <person name="Suzuki Y."/>
            <person name="Kubo T."/>
            <person name="Oyama M."/>
            <person name="Kohara Y."/>
            <person name="Fujiyama A."/>
            <person name="Arakawa K."/>
            <person name="Katayama T."/>
            <person name="Toyoda A."/>
            <person name="Kunieda T."/>
        </authorList>
    </citation>
    <scope>NUCLEOTIDE SEQUENCE [LARGE SCALE GENOMIC DNA]</scope>
    <source>
        <strain evidence="7 8">YOKOZUNA-1</strain>
    </source>
</reference>
<evidence type="ECO:0000256" key="3">
    <source>
        <dbReference type="ARBA" id="ARBA00022833"/>
    </source>
</evidence>
<evidence type="ECO:0000313" key="8">
    <source>
        <dbReference type="Proteomes" id="UP000186922"/>
    </source>
</evidence>
<keyword evidence="2 4" id="KW-0863">Zinc-finger</keyword>
<feature type="compositionally biased region" description="Polar residues" evidence="5">
    <location>
        <begin position="709"/>
        <end position="722"/>
    </location>
</feature>
<dbReference type="CDD" id="cd16454">
    <property type="entry name" value="RING-H2_PA-TM-RING"/>
    <property type="match status" value="1"/>
</dbReference>
<dbReference type="GO" id="GO:0005634">
    <property type="term" value="C:nucleus"/>
    <property type="evidence" value="ECO:0007669"/>
    <property type="project" value="TreeGrafter"/>
</dbReference>
<dbReference type="STRING" id="947166.A0A1D1VF95"/>
<keyword evidence="8" id="KW-1185">Reference proteome</keyword>
<feature type="compositionally biased region" description="Polar residues" evidence="5">
    <location>
        <begin position="622"/>
        <end position="638"/>
    </location>
</feature>
<feature type="domain" description="RING-type" evidence="6">
    <location>
        <begin position="365"/>
        <end position="406"/>
    </location>
</feature>
<dbReference type="PANTHER" id="PTHR45931:SF3">
    <property type="entry name" value="RING ZINC FINGER-CONTAINING PROTEIN"/>
    <property type="match status" value="1"/>
</dbReference>
<feature type="compositionally biased region" description="Basic residues" evidence="5">
    <location>
        <begin position="126"/>
        <end position="136"/>
    </location>
</feature>
<dbReference type="EMBL" id="BDGG01000004">
    <property type="protein sequence ID" value="GAU97573.1"/>
    <property type="molecule type" value="Genomic_DNA"/>
</dbReference>
<sequence>MTNPQYYCYQCANQTQVDPTEFVCKRCGGGFIQEMPADPTPPPRDPQPAATASSSSASLSGYRQFGLPTASTSQASQTTFDDKDSLPSSSSSGIQQQQNVQQQPHSHGSHPFFAFAPHPTQQSSQPHHHHHAHSTHPTHIQGQVTITAVPVIQAFDGSPFGSILMEPEMDMLSHTPIHQPSMFQSSASSAGPFASNGYSFGPFMSPTQSSSPQPHHLQGAVQQPMSSPLISFGLPQPSFSTSFGPPPPHFSGQPMQQHHQQQMPHFHFVSSQQPNQPNQGHPNPGQGNFMMVGVDVNGNPGPTLNIPGNMNNLMQMLTENIDDVITAVLNQLGTQGGPPPMTQQMVDAIPTHPATTEMIAENRTCSICMENFNASSTYKEMPCNHQFHGSCIDRWLILHGNCPVCRTNVQTGEPAGPDNDHGGIQEVNVVYQVGPVPAPQPMFAPHGHFHPSPQRFVQPVAPGNFVFRSAQPHHPQASVRPTVPQVMRHAFNPGLQSGTQSALQSGMQQRFQAAPAGTQQQRFQAMPAATVWSGQVVVGQGQPGQQPQMQIFVNPAQPAQLSAASGPTVSLFGPPMYAQPPPPSPRPNGVNPANVTGTRPTRVRQQAHRMGQPRTSLRAPTASPQVQPQSTSMANPGNNLFGTIMNTVAQALGNQSPSVMFQPLAPAQQSASQTASTSSASSAQQPPTASQRQASQGAAVDIAAAGDSVANSASTGSETQGPKQPKDDIDLD</sequence>
<name>A0A1D1VF95_RAMVA</name>
<feature type="region of interest" description="Disordered" evidence="5">
    <location>
        <begin position="576"/>
        <end position="638"/>
    </location>
</feature>
<feature type="region of interest" description="Disordered" evidence="5">
    <location>
        <begin position="35"/>
        <end position="140"/>
    </location>
</feature>
<dbReference type="AlphaFoldDB" id="A0A1D1VF95"/>
<dbReference type="PROSITE" id="PS50089">
    <property type="entry name" value="ZF_RING_2"/>
    <property type="match status" value="1"/>
</dbReference>
<keyword evidence="3" id="KW-0862">Zinc</keyword>
<dbReference type="OrthoDB" id="8062037at2759"/>
<feature type="compositionally biased region" description="Low complexity" evidence="5">
    <location>
        <begin position="86"/>
        <end position="106"/>
    </location>
</feature>
<dbReference type="InterPro" id="IPR001841">
    <property type="entry name" value="Znf_RING"/>
</dbReference>
<comment type="caution">
    <text evidence="7">The sequence shown here is derived from an EMBL/GenBank/DDBJ whole genome shotgun (WGS) entry which is preliminary data.</text>
</comment>
<dbReference type="Gene3D" id="3.30.40.10">
    <property type="entry name" value="Zinc/RING finger domain, C3HC4 (zinc finger)"/>
    <property type="match status" value="1"/>
</dbReference>
<accession>A0A1D1VF95</accession>
<feature type="compositionally biased region" description="Low complexity" evidence="5">
    <location>
        <begin position="116"/>
        <end position="125"/>
    </location>
</feature>